<evidence type="ECO:0000256" key="1">
    <source>
        <dbReference type="SAM" id="MobiDB-lite"/>
    </source>
</evidence>
<keyword evidence="3" id="KW-1185">Reference proteome</keyword>
<evidence type="ECO:0000313" key="2">
    <source>
        <dbReference type="EMBL" id="MPC91553.1"/>
    </source>
</evidence>
<organism evidence="2 3">
    <name type="scientific">Portunus trituberculatus</name>
    <name type="common">Swimming crab</name>
    <name type="synonym">Neptunus trituberculatus</name>
    <dbReference type="NCBI Taxonomy" id="210409"/>
    <lineage>
        <taxon>Eukaryota</taxon>
        <taxon>Metazoa</taxon>
        <taxon>Ecdysozoa</taxon>
        <taxon>Arthropoda</taxon>
        <taxon>Crustacea</taxon>
        <taxon>Multicrustacea</taxon>
        <taxon>Malacostraca</taxon>
        <taxon>Eumalacostraca</taxon>
        <taxon>Eucarida</taxon>
        <taxon>Decapoda</taxon>
        <taxon>Pleocyemata</taxon>
        <taxon>Brachyura</taxon>
        <taxon>Eubrachyura</taxon>
        <taxon>Portunoidea</taxon>
        <taxon>Portunidae</taxon>
        <taxon>Portuninae</taxon>
        <taxon>Portunus</taxon>
    </lineage>
</organism>
<gene>
    <name evidence="2" type="ORF">E2C01_086598</name>
</gene>
<accession>A0A5B7JAS1</accession>
<feature type="compositionally biased region" description="Low complexity" evidence="1">
    <location>
        <begin position="38"/>
        <end position="60"/>
    </location>
</feature>
<proteinExistence type="predicted"/>
<feature type="region of interest" description="Disordered" evidence="1">
    <location>
        <begin position="83"/>
        <end position="111"/>
    </location>
</feature>
<protein>
    <submittedName>
        <fullName evidence="2">Uncharacterized protein</fullName>
    </submittedName>
</protein>
<evidence type="ECO:0000313" key="3">
    <source>
        <dbReference type="Proteomes" id="UP000324222"/>
    </source>
</evidence>
<feature type="compositionally biased region" description="Pro residues" evidence="1">
    <location>
        <begin position="101"/>
        <end position="111"/>
    </location>
</feature>
<dbReference type="AlphaFoldDB" id="A0A5B7JAS1"/>
<reference evidence="2 3" key="1">
    <citation type="submission" date="2019-05" db="EMBL/GenBank/DDBJ databases">
        <title>Another draft genome of Portunus trituberculatus and its Hox gene families provides insights of decapod evolution.</title>
        <authorList>
            <person name="Jeong J.-H."/>
            <person name="Song I."/>
            <person name="Kim S."/>
            <person name="Choi T."/>
            <person name="Kim D."/>
            <person name="Ryu S."/>
            <person name="Kim W."/>
        </authorList>
    </citation>
    <scope>NUCLEOTIDE SEQUENCE [LARGE SCALE GENOMIC DNA]</scope>
    <source>
        <tissue evidence="2">Muscle</tissue>
    </source>
</reference>
<dbReference type="Proteomes" id="UP000324222">
    <property type="component" value="Unassembled WGS sequence"/>
</dbReference>
<comment type="caution">
    <text evidence="2">The sequence shown here is derived from an EMBL/GenBank/DDBJ whole genome shotgun (WGS) entry which is preliminary data.</text>
</comment>
<feature type="region of interest" description="Disordered" evidence="1">
    <location>
        <begin position="35"/>
        <end position="60"/>
    </location>
</feature>
<name>A0A5B7JAS1_PORTR</name>
<dbReference type="EMBL" id="VSRR010088138">
    <property type="protein sequence ID" value="MPC91553.1"/>
    <property type="molecule type" value="Genomic_DNA"/>
</dbReference>
<sequence length="111" mass="11986">MTGRLTGDKEADTSLFTPSSFQLILDQFQPIPLSFTHSQVSSSPPKTHSSPSLSSKTHVSSCSFHSSTSALLSALPALPSLPRPMQRSEFPVISLQTHHASPPPPPQRRLV</sequence>